<evidence type="ECO:0000313" key="1">
    <source>
        <dbReference type="EMBL" id="CAF4424520.1"/>
    </source>
</evidence>
<organism evidence="1 2">
    <name type="scientific">Adineta steineri</name>
    <dbReference type="NCBI Taxonomy" id="433720"/>
    <lineage>
        <taxon>Eukaryota</taxon>
        <taxon>Metazoa</taxon>
        <taxon>Spiralia</taxon>
        <taxon>Gnathifera</taxon>
        <taxon>Rotifera</taxon>
        <taxon>Eurotatoria</taxon>
        <taxon>Bdelloidea</taxon>
        <taxon>Adinetida</taxon>
        <taxon>Adinetidae</taxon>
        <taxon>Adineta</taxon>
    </lineage>
</organism>
<dbReference type="AlphaFoldDB" id="A0A820QSD3"/>
<evidence type="ECO:0000313" key="2">
    <source>
        <dbReference type="Proteomes" id="UP000663868"/>
    </source>
</evidence>
<protein>
    <submittedName>
        <fullName evidence="1">Uncharacterized protein</fullName>
    </submittedName>
</protein>
<sequence length="54" mass="6221">QLLHTSSFQDAAYFETKLLLKNSLQSDDPDKEAYFIRLTKPSLYWQPGAIDKGM</sequence>
<name>A0A820QSD3_9BILA</name>
<comment type="caution">
    <text evidence="1">The sequence shown here is derived from an EMBL/GenBank/DDBJ whole genome shotgun (WGS) entry which is preliminary data.</text>
</comment>
<gene>
    <name evidence="1" type="ORF">KXQ929_LOCUS52403</name>
</gene>
<dbReference type="EMBL" id="CAJOBB010027665">
    <property type="protein sequence ID" value="CAF4424520.1"/>
    <property type="molecule type" value="Genomic_DNA"/>
</dbReference>
<dbReference type="Proteomes" id="UP000663868">
    <property type="component" value="Unassembled WGS sequence"/>
</dbReference>
<feature type="non-terminal residue" evidence="1">
    <location>
        <position position="1"/>
    </location>
</feature>
<accession>A0A820QSD3</accession>
<reference evidence="1" key="1">
    <citation type="submission" date="2021-02" db="EMBL/GenBank/DDBJ databases">
        <authorList>
            <person name="Nowell W R."/>
        </authorList>
    </citation>
    <scope>NUCLEOTIDE SEQUENCE</scope>
</reference>
<proteinExistence type="predicted"/>